<organism evidence="1 2">
    <name type="scientific">Kitasatospora cheerisanensis KCTC 2395</name>
    <dbReference type="NCBI Taxonomy" id="1348663"/>
    <lineage>
        <taxon>Bacteria</taxon>
        <taxon>Bacillati</taxon>
        <taxon>Actinomycetota</taxon>
        <taxon>Actinomycetes</taxon>
        <taxon>Kitasatosporales</taxon>
        <taxon>Streptomycetaceae</taxon>
        <taxon>Kitasatospora</taxon>
    </lineage>
</organism>
<dbReference type="HOGENOM" id="CLU_1060805_0_0_11"/>
<dbReference type="EMBL" id="JNBY01000021">
    <property type="protein sequence ID" value="KDN87685.1"/>
    <property type="molecule type" value="Genomic_DNA"/>
</dbReference>
<reference evidence="1 2" key="1">
    <citation type="submission" date="2014-05" db="EMBL/GenBank/DDBJ databases">
        <title>Draft Genome Sequence of Kitasatospora cheerisanensis KCTC 2395.</title>
        <authorList>
            <person name="Nam D.H."/>
        </authorList>
    </citation>
    <scope>NUCLEOTIDE SEQUENCE [LARGE SCALE GENOMIC DNA]</scope>
    <source>
        <strain evidence="1 2">KCTC 2395</strain>
    </source>
</reference>
<dbReference type="RefSeq" id="WP_035858559.1">
    <property type="nucleotide sequence ID" value="NZ_KK853997.1"/>
</dbReference>
<name>A0A066ZC56_9ACTN</name>
<dbReference type="Proteomes" id="UP000027178">
    <property type="component" value="Unassembled WGS sequence"/>
</dbReference>
<accession>A0A066ZC56</accession>
<keyword evidence="2" id="KW-1185">Reference proteome</keyword>
<dbReference type="PATRIC" id="fig|1348663.4.peg.528"/>
<evidence type="ECO:0000313" key="2">
    <source>
        <dbReference type="Proteomes" id="UP000027178"/>
    </source>
</evidence>
<protein>
    <submittedName>
        <fullName evidence="1">Uncharacterized protein</fullName>
    </submittedName>
</protein>
<dbReference type="OrthoDB" id="4295373at2"/>
<dbReference type="AlphaFoldDB" id="A0A066ZC56"/>
<comment type="caution">
    <text evidence="1">The sequence shown here is derived from an EMBL/GenBank/DDBJ whole genome shotgun (WGS) entry which is preliminary data.</text>
</comment>
<evidence type="ECO:0000313" key="1">
    <source>
        <dbReference type="EMBL" id="KDN87685.1"/>
    </source>
</evidence>
<dbReference type="eggNOG" id="ENOG5034A5J">
    <property type="taxonomic scope" value="Bacteria"/>
</dbReference>
<proteinExistence type="predicted"/>
<gene>
    <name evidence="1" type="ORF">KCH_05570</name>
</gene>
<sequence length="262" mass="27965">METPFELPDGYRLLDLVEPAVDENEPDRHLEPLDEETVSLLRRRTRIGLARGPVREVAADRPGRVGYDIPLICVIQAHPETNVRWSRLVVDLSVSPGAVVADMSPVLVDGEHPVEVETTVGAGLTFQLASSVLGGALNPQLTRRRTVYCPRITSSGTGFTAAYWDFRASDREFLHVNEELRLLVDAPAGAPVDATVTMRVRIMPRGALRVVRLTGKLGTSEKRCRLAEPSGASAGASAAPAGLFGASNGPSLAPGTGGTQPT</sequence>